<dbReference type="AlphaFoldDB" id="A0A1L9PGD2"/>
<name>A0A1L9PGD2_ASPVE</name>
<dbReference type="EMBL" id="KV878127">
    <property type="protein sequence ID" value="OJJ00584.1"/>
    <property type="molecule type" value="Genomic_DNA"/>
</dbReference>
<evidence type="ECO:0000313" key="1">
    <source>
        <dbReference type="EMBL" id="OJJ00584.1"/>
    </source>
</evidence>
<sequence>MIALLVAYCTIMFVERGVSSIQLFTGISLAVAGGHSSLVSLAPRRLYPWDPREETVQWIPTNEAFPREKGEAQPGYSLPCRQAAALAFCRTTEQSALGGKLFHKLQ</sequence>
<organism evidence="1 2">
    <name type="scientific">Aspergillus versicolor CBS 583.65</name>
    <dbReference type="NCBI Taxonomy" id="1036611"/>
    <lineage>
        <taxon>Eukaryota</taxon>
        <taxon>Fungi</taxon>
        <taxon>Dikarya</taxon>
        <taxon>Ascomycota</taxon>
        <taxon>Pezizomycotina</taxon>
        <taxon>Eurotiomycetes</taxon>
        <taxon>Eurotiomycetidae</taxon>
        <taxon>Eurotiales</taxon>
        <taxon>Aspergillaceae</taxon>
        <taxon>Aspergillus</taxon>
        <taxon>Aspergillus subgen. Nidulantes</taxon>
    </lineage>
</organism>
<dbReference type="GeneID" id="63730909"/>
<reference evidence="2" key="1">
    <citation type="journal article" date="2017" name="Genome Biol.">
        <title>Comparative genomics reveals high biological diversity and specific adaptations in the industrially and medically important fungal genus Aspergillus.</title>
        <authorList>
            <person name="de Vries R.P."/>
            <person name="Riley R."/>
            <person name="Wiebenga A."/>
            <person name="Aguilar-Osorio G."/>
            <person name="Amillis S."/>
            <person name="Uchima C.A."/>
            <person name="Anderluh G."/>
            <person name="Asadollahi M."/>
            <person name="Askin M."/>
            <person name="Barry K."/>
            <person name="Battaglia E."/>
            <person name="Bayram O."/>
            <person name="Benocci T."/>
            <person name="Braus-Stromeyer S.A."/>
            <person name="Caldana C."/>
            <person name="Canovas D."/>
            <person name="Cerqueira G.C."/>
            <person name="Chen F."/>
            <person name="Chen W."/>
            <person name="Choi C."/>
            <person name="Clum A."/>
            <person name="Dos Santos R.A."/>
            <person name="Damasio A.R."/>
            <person name="Diallinas G."/>
            <person name="Emri T."/>
            <person name="Fekete E."/>
            <person name="Flipphi M."/>
            <person name="Freyberg S."/>
            <person name="Gallo A."/>
            <person name="Gournas C."/>
            <person name="Habgood R."/>
            <person name="Hainaut M."/>
            <person name="Harispe M.L."/>
            <person name="Henrissat B."/>
            <person name="Hilden K.S."/>
            <person name="Hope R."/>
            <person name="Hossain A."/>
            <person name="Karabika E."/>
            <person name="Karaffa L."/>
            <person name="Karanyi Z."/>
            <person name="Krasevec N."/>
            <person name="Kuo A."/>
            <person name="Kusch H."/>
            <person name="LaButti K."/>
            <person name="Lagendijk E.L."/>
            <person name="Lapidus A."/>
            <person name="Levasseur A."/>
            <person name="Lindquist E."/>
            <person name="Lipzen A."/>
            <person name="Logrieco A.F."/>
            <person name="MacCabe A."/>
            <person name="Maekelae M.R."/>
            <person name="Malavazi I."/>
            <person name="Melin P."/>
            <person name="Meyer V."/>
            <person name="Mielnichuk N."/>
            <person name="Miskei M."/>
            <person name="Molnar A.P."/>
            <person name="Mule G."/>
            <person name="Ngan C.Y."/>
            <person name="Orejas M."/>
            <person name="Orosz E."/>
            <person name="Ouedraogo J.P."/>
            <person name="Overkamp K.M."/>
            <person name="Park H.-S."/>
            <person name="Perrone G."/>
            <person name="Piumi F."/>
            <person name="Punt P.J."/>
            <person name="Ram A.F."/>
            <person name="Ramon A."/>
            <person name="Rauscher S."/>
            <person name="Record E."/>
            <person name="Riano-Pachon D.M."/>
            <person name="Robert V."/>
            <person name="Roehrig J."/>
            <person name="Ruller R."/>
            <person name="Salamov A."/>
            <person name="Salih N.S."/>
            <person name="Samson R.A."/>
            <person name="Sandor E."/>
            <person name="Sanguinetti M."/>
            <person name="Schuetze T."/>
            <person name="Sepcic K."/>
            <person name="Shelest E."/>
            <person name="Sherlock G."/>
            <person name="Sophianopoulou V."/>
            <person name="Squina F.M."/>
            <person name="Sun H."/>
            <person name="Susca A."/>
            <person name="Todd R.B."/>
            <person name="Tsang A."/>
            <person name="Unkles S.E."/>
            <person name="van de Wiele N."/>
            <person name="van Rossen-Uffink D."/>
            <person name="Oliveira J.V."/>
            <person name="Vesth T.C."/>
            <person name="Visser J."/>
            <person name="Yu J.-H."/>
            <person name="Zhou M."/>
            <person name="Andersen M.R."/>
            <person name="Archer D.B."/>
            <person name="Baker S.E."/>
            <person name="Benoit I."/>
            <person name="Brakhage A.A."/>
            <person name="Braus G.H."/>
            <person name="Fischer R."/>
            <person name="Frisvad J.C."/>
            <person name="Goldman G.H."/>
            <person name="Houbraken J."/>
            <person name="Oakley B."/>
            <person name="Pocsi I."/>
            <person name="Scazzocchio C."/>
            <person name="Seiboth B."/>
            <person name="vanKuyk P.A."/>
            <person name="Wortman J."/>
            <person name="Dyer P.S."/>
            <person name="Grigoriev I.V."/>
        </authorList>
    </citation>
    <scope>NUCLEOTIDE SEQUENCE [LARGE SCALE GENOMIC DNA]</scope>
    <source>
        <strain evidence="2">CBS 583.65</strain>
    </source>
</reference>
<accession>A0A1L9PGD2</accession>
<evidence type="ECO:0000313" key="2">
    <source>
        <dbReference type="Proteomes" id="UP000184073"/>
    </source>
</evidence>
<protein>
    <submittedName>
        <fullName evidence="1">Uncharacterized protein</fullName>
    </submittedName>
</protein>
<dbReference type="Proteomes" id="UP000184073">
    <property type="component" value="Unassembled WGS sequence"/>
</dbReference>
<proteinExistence type="predicted"/>
<dbReference type="VEuPathDB" id="FungiDB:ASPVEDRAFT_580018"/>
<keyword evidence="2" id="KW-1185">Reference proteome</keyword>
<dbReference type="RefSeq" id="XP_040666346.1">
    <property type="nucleotide sequence ID" value="XM_040815398.1"/>
</dbReference>
<gene>
    <name evidence="1" type="ORF">ASPVEDRAFT_580018</name>
</gene>